<dbReference type="OMA" id="YRTCQSP"/>
<dbReference type="STRING" id="9258.ENSOANP00000006942"/>
<evidence type="ECO:0000313" key="3">
    <source>
        <dbReference type="Ensembl" id="ENSOANP00000006942.2"/>
    </source>
</evidence>
<dbReference type="HOGENOM" id="CLU_111618_0_0_1"/>
<gene>
    <name evidence="3" type="primary">LOC100092600</name>
</gene>
<keyword evidence="4" id="KW-1185">Reference proteome</keyword>
<comment type="similarity">
    <text evidence="2">Belongs to the PMG family.</text>
</comment>
<organism evidence="3 4">
    <name type="scientific">Ornithorhynchus anatinus</name>
    <name type="common">Duckbill platypus</name>
    <dbReference type="NCBI Taxonomy" id="9258"/>
    <lineage>
        <taxon>Eukaryota</taxon>
        <taxon>Metazoa</taxon>
        <taxon>Chordata</taxon>
        <taxon>Craniata</taxon>
        <taxon>Vertebrata</taxon>
        <taxon>Euteleostomi</taxon>
        <taxon>Mammalia</taxon>
        <taxon>Monotremata</taxon>
        <taxon>Ornithorhynchidae</taxon>
        <taxon>Ornithorhynchus</taxon>
    </lineage>
</organism>
<proteinExistence type="inferred from homology"/>
<dbReference type="Ensembl" id="ENSOANT00000006944.2">
    <property type="protein sequence ID" value="ENSOANP00000006942.2"/>
    <property type="gene ID" value="ENSOANG00000004383.2"/>
</dbReference>
<dbReference type="eggNOG" id="ENOG502STG2">
    <property type="taxonomic scope" value="Eukaryota"/>
</dbReference>
<protein>
    <recommendedName>
        <fullName evidence="2">Keratin-associated protein</fullName>
    </recommendedName>
</protein>
<reference evidence="3" key="3">
    <citation type="submission" date="2025-09" db="UniProtKB">
        <authorList>
            <consortium name="Ensembl"/>
        </authorList>
    </citation>
    <scope>IDENTIFICATION</scope>
    <source>
        <strain evidence="3">Glennie</strain>
    </source>
</reference>
<sequence length="171" mass="17316">MSYGSCSRSFSSRSLGGSLRFPASFGGSCAPSNLVYRTDACSPYPGGACAFDPCQETCCEPPNCQSSCSASSPCQPPAPCFRPRVSCLPSPCRAPFGASPGFGSPSFGSSGFGSGSCRPLGYGSSNLRSLGYGFGGCRSLGYGSSFSRPACFAPGSLQSSCYPAACGSGFY</sequence>
<keyword evidence="1 2" id="KW-0416">Keratin</keyword>
<reference evidence="3" key="2">
    <citation type="submission" date="2025-08" db="UniProtKB">
        <authorList>
            <consortium name="Ensembl"/>
        </authorList>
    </citation>
    <scope>IDENTIFICATION</scope>
    <source>
        <strain evidence="3">Glennie</strain>
    </source>
</reference>
<dbReference type="InterPro" id="IPR007951">
    <property type="entry name" value="KRTAP_PMG"/>
</dbReference>
<reference evidence="3 4" key="1">
    <citation type="journal article" date="2008" name="Nature">
        <title>Genome analysis of the platypus reveals unique signatures of evolution.</title>
        <authorList>
            <person name="Warren W.C."/>
            <person name="Hillier L.W."/>
            <person name="Marshall Graves J.A."/>
            <person name="Birney E."/>
            <person name="Ponting C.P."/>
            <person name="Grutzner F."/>
            <person name="Belov K."/>
            <person name="Miller W."/>
            <person name="Clarke L."/>
            <person name="Chinwalla A.T."/>
            <person name="Yang S.P."/>
            <person name="Heger A."/>
            <person name="Locke D.P."/>
            <person name="Miethke P."/>
            <person name="Waters P.D."/>
            <person name="Veyrunes F."/>
            <person name="Fulton L."/>
            <person name="Fulton B."/>
            <person name="Graves T."/>
            <person name="Wallis J."/>
            <person name="Puente X.S."/>
            <person name="Lopez-Otin C."/>
            <person name="Ordonez G.R."/>
            <person name="Eichler E.E."/>
            <person name="Chen L."/>
            <person name="Cheng Z."/>
            <person name="Deakin J.E."/>
            <person name="Alsop A."/>
            <person name="Thompson K."/>
            <person name="Kirby P."/>
            <person name="Papenfuss A.T."/>
            <person name="Wakefield M.J."/>
            <person name="Olender T."/>
            <person name="Lancet D."/>
            <person name="Huttley G.A."/>
            <person name="Smit A.F."/>
            <person name="Pask A."/>
            <person name="Temple-Smith P."/>
            <person name="Batzer M.A."/>
            <person name="Walker J.A."/>
            <person name="Konkel M.K."/>
            <person name="Harris R.S."/>
            <person name="Whittington C.M."/>
            <person name="Wong E.S."/>
            <person name="Gemmell N.J."/>
            <person name="Buschiazzo E."/>
            <person name="Vargas Jentzsch I.M."/>
            <person name="Merkel A."/>
            <person name="Schmitz J."/>
            <person name="Zemann A."/>
            <person name="Churakov G."/>
            <person name="Kriegs J.O."/>
            <person name="Brosius J."/>
            <person name="Murchison E.P."/>
            <person name="Sachidanandam R."/>
            <person name="Smith C."/>
            <person name="Hannon G.J."/>
            <person name="Tsend-Ayush E."/>
            <person name="McMillan D."/>
            <person name="Attenborough R."/>
            <person name="Rens W."/>
            <person name="Ferguson-Smith M."/>
            <person name="Lefevre C.M."/>
            <person name="Sharp J.A."/>
            <person name="Nicholas K.R."/>
            <person name="Ray D.A."/>
            <person name="Kube M."/>
            <person name="Reinhardt R."/>
            <person name="Pringle T.H."/>
            <person name="Taylor J."/>
            <person name="Jones R.C."/>
            <person name="Nixon B."/>
            <person name="Dacheux J.L."/>
            <person name="Niwa H."/>
            <person name="Sekita Y."/>
            <person name="Huang X."/>
            <person name="Stark A."/>
            <person name="Kheradpour P."/>
            <person name="Kellis M."/>
            <person name="Flicek P."/>
            <person name="Chen Y."/>
            <person name="Webber C."/>
            <person name="Hardison R."/>
            <person name="Nelson J."/>
            <person name="Hallsworth-Pepin K."/>
            <person name="Delehaunty K."/>
            <person name="Markovic C."/>
            <person name="Minx P."/>
            <person name="Feng Y."/>
            <person name="Kremitzki C."/>
            <person name="Mitreva M."/>
            <person name="Glasscock J."/>
            <person name="Wylie T."/>
            <person name="Wohldmann P."/>
            <person name="Thiru P."/>
            <person name="Nhan M.N."/>
            <person name="Pohl C.S."/>
            <person name="Smith S.M."/>
            <person name="Hou S."/>
            <person name="Nefedov M."/>
            <person name="de Jong P.J."/>
            <person name="Renfree M.B."/>
            <person name="Mardis E.R."/>
            <person name="Wilson R.K."/>
        </authorList>
    </citation>
    <scope>NUCLEOTIDE SEQUENCE [LARGE SCALE GENOMIC DNA]</scope>
    <source>
        <strain evidence="3 4">Glennie</strain>
    </source>
</reference>
<dbReference type="AlphaFoldDB" id="F7C903"/>
<dbReference type="GeneTree" id="ENSGT00940000162756"/>
<accession>F7C903</accession>
<comment type="subunit">
    <text evidence="2">Interacts with hair keratins.</text>
</comment>
<dbReference type="InParanoid" id="F7C903"/>
<evidence type="ECO:0000256" key="2">
    <source>
        <dbReference type="RuleBase" id="RU369044"/>
    </source>
</evidence>
<dbReference type="OrthoDB" id="9835168at2759"/>
<dbReference type="RefSeq" id="XP_001521168.2">
    <property type="nucleotide sequence ID" value="XM_001521118.2"/>
</dbReference>
<dbReference type="Pfam" id="PF05287">
    <property type="entry name" value="PMG"/>
    <property type="match status" value="1"/>
</dbReference>
<dbReference type="GO" id="GO:0045095">
    <property type="term" value="C:keratin filament"/>
    <property type="evidence" value="ECO:0007669"/>
    <property type="project" value="UniProtKB-UniRule"/>
</dbReference>
<dbReference type="FunCoup" id="F7C903">
    <property type="interactions" value="34"/>
</dbReference>
<comment type="function">
    <text evidence="2">In the hair cortex, hair keratin intermediate filaments are embedded in an interfilamentous matrix, consisting of hair keratin-associated proteins (KRTAP), which are essential for the formation of a rigid and resistant hair shaft through their extensive disulfide bond cross-linking with abundant cysteine residues of hair keratins. The matrix proteins include the high-sulfur and high-glycine-tyrosine keratins.</text>
</comment>
<dbReference type="KEGG" id="oaa:100092600"/>
<dbReference type="Proteomes" id="UP000002279">
    <property type="component" value="Chromosome 17"/>
</dbReference>
<evidence type="ECO:0000256" key="1">
    <source>
        <dbReference type="ARBA" id="ARBA00022744"/>
    </source>
</evidence>
<dbReference type="GeneID" id="100092600"/>
<dbReference type="GO" id="GO:0005829">
    <property type="term" value="C:cytosol"/>
    <property type="evidence" value="ECO:0007669"/>
    <property type="project" value="UniProtKB-ARBA"/>
</dbReference>
<name>F7C903_ORNAN</name>
<evidence type="ECO:0000313" key="4">
    <source>
        <dbReference type="Proteomes" id="UP000002279"/>
    </source>
</evidence>